<keyword evidence="1" id="KW-0479">Metal-binding</keyword>
<dbReference type="SUPFAM" id="SSF57756">
    <property type="entry name" value="Retrovirus zinc finger-like domains"/>
    <property type="match status" value="1"/>
</dbReference>
<dbReference type="EMBL" id="JAUUTY010000001">
    <property type="protein sequence ID" value="KAK1694597.1"/>
    <property type="molecule type" value="Genomic_DNA"/>
</dbReference>
<comment type="caution">
    <text evidence="4">The sequence shown here is derived from an EMBL/GenBank/DDBJ whole genome shotgun (WGS) entry which is preliminary data.</text>
</comment>
<evidence type="ECO:0000256" key="2">
    <source>
        <dbReference type="SAM" id="MobiDB-lite"/>
    </source>
</evidence>
<protein>
    <recommendedName>
        <fullName evidence="3">CCHC-type domain-containing protein</fullName>
    </recommendedName>
</protein>
<keyword evidence="1" id="KW-0863">Zinc-finger</keyword>
<evidence type="ECO:0000313" key="4">
    <source>
        <dbReference type="EMBL" id="KAK1694597.1"/>
    </source>
</evidence>
<dbReference type="InterPro" id="IPR036875">
    <property type="entry name" value="Znf_CCHC_sf"/>
</dbReference>
<feature type="compositionally biased region" description="Basic and acidic residues" evidence="2">
    <location>
        <begin position="74"/>
        <end position="86"/>
    </location>
</feature>
<dbReference type="Gene3D" id="4.10.60.10">
    <property type="entry name" value="Zinc finger, CCHC-type"/>
    <property type="match status" value="1"/>
</dbReference>
<dbReference type="GO" id="GO:0008270">
    <property type="term" value="F:zinc ion binding"/>
    <property type="evidence" value="ECO:0007669"/>
    <property type="project" value="UniProtKB-KW"/>
</dbReference>
<dbReference type="GO" id="GO:0003676">
    <property type="term" value="F:nucleic acid binding"/>
    <property type="evidence" value="ECO:0007669"/>
    <property type="project" value="InterPro"/>
</dbReference>
<feature type="region of interest" description="Disordered" evidence="2">
    <location>
        <begin position="1"/>
        <end position="91"/>
    </location>
</feature>
<dbReference type="PROSITE" id="PS50158">
    <property type="entry name" value="ZF_CCHC"/>
    <property type="match status" value="2"/>
</dbReference>
<keyword evidence="5" id="KW-1185">Reference proteome</keyword>
<evidence type="ECO:0000313" key="5">
    <source>
        <dbReference type="Proteomes" id="UP001231189"/>
    </source>
</evidence>
<name>A0AAD8TX61_LOLMU</name>
<accession>A0AAD8TX61</accession>
<evidence type="ECO:0000256" key="1">
    <source>
        <dbReference type="PROSITE-ProRule" id="PRU00047"/>
    </source>
</evidence>
<dbReference type="InterPro" id="IPR001878">
    <property type="entry name" value="Znf_CCHC"/>
</dbReference>
<reference evidence="4" key="1">
    <citation type="submission" date="2023-07" db="EMBL/GenBank/DDBJ databases">
        <title>A chromosome-level genome assembly of Lolium multiflorum.</title>
        <authorList>
            <person name="Chen Y."/>
            <person name="Copetti D."/>
            <person name="Kolliker R."/>
            <person name="Studer B."/>
        </authorList>
    </citation>
    <scope>NUCLEOTIDE SEQUENCE</scope>
    <source>
        <strain evidence="4">02402/16</strain>
        <tissue evidence="4">Leaf</tissue>
    </source>
</reference>
<feature type="compositionally biased region" description="Low complexity" evidence="2">
    <location>
        <begin position="51"/>
        <end position="63"/>
    </location>
</feature>
<organism evidence="4 5">
    <name type="scientific">Lolium multiflorum</name>
    <name type="common">Italian ryegrass</name>
    <name type="synonym">Lolium perenne subsp. multiflorum</name>
    <dbReference type="NCBI Taxonomy" id="4521"/>
    <lineage>
        <taxon>Eukaryota</taxon>
        <taxon>Viridiplantae</taxon>
        <taxon>Streptophyta</taxon>
        <taxon>Embryophyta</taxon>
        <taxon>Tracheophyta</taxon>
        <taxon>Spermatophyta</taxon>
        <taxon>Magnoliopsida</taxon>
        <taxon>Liliopsida</taxon>
        <taxon>Poales</taxon>
        <taxon>Poaceae</taxon>
        <taxon>BOP clade</taxon>
        <taxon>Pooideae</taxon>
        <taxon>Poodae</taxon>
        <taxon>Poeae</taxon>
        <taxon>Poeae Chloroplast Group 2 (Poeae type)</taxon>
        <taxon>Loliodinae</taxon>
        <taxon>Loliinae</taxon>
        <taxon>Lolium</taxon>
    </lineage>
</organism>
<sequence length="158" mass="17199">MATSSSPPTSALHGKEPFSIWRPIPSSPESGASGSCRSDKRLEVSGMGLFGDSSKSGSLGAGSAEIQRSTVEGPRVEEPVPWERPKPSRKNLWRGCMERRNNAGPSSKRQVAPEMEGLCFRCFRPGHHKRECTNKSICFCCGNGGHEAKDCKRPWSPP</sequence>
<gene>
    <name evidence="4" type="ORF">QYE76_011294</name>
</gene>
<keyword evidence="1" id="KW-0862">Zinc</keyword>
<feature type="domain" description="CCHC-type" evidence="3">
    <location>
        <begin position="138"/>
        <end position="153"/>
    </location>
</feature>
<dbReference type="Proteomes" id="UP001231189">
    <property type="component" value="Unassembled WGS sequence"/>
</dbReference>
<feature type="compositionally biased region" description="Polar residues" evidence="2">
    <location>
        <begin position="27"/>
        <end position="36"/>
    </location>
</feature>
<feature type="domain" description="CCHC-type" evidence="3">
    <location>
        <begin position="119"/>
        <end position="134"/>
    </location>
</feature>
<dbReference type="AlphaFoldDB" id="A0AAD8TX61"/>
<proteinExistence type="predicted"/>
<dbReference type="SMART" id="SM00343">
    <property type="entry name" value="ZnF_C2HC"/>
    <property type="match status" value="2"/>
</dbReference>
<evidence type="ECO:0000259" key="3">
    <source>
        <dbReference type="PROSITE" id="PS50158"/>
    </source>
</evidence>